<name>A0AA40KD95_9PEZI</name>
<dbReference type="EMBL" id="JAUKUD010000001">
    <property type="protein sequence ID" value="KAK0754635.1"/>
    <property type="molecule type" value="Genomic_DNA"/>
</dbReference>
<keyword evidence="1" id="KW-0812">Transmembrane</keyword>
<evidence type="ECO:0000313" key="3">
    <source>
        <dbReference type="Proteomes" id="UP001172155"/>
    </source>
</evidence>
<dbReference type="Pfam" id="PF11885">
    <property type="entry name" value="DUF3405"/>
    <property type="match status" value="1"/>
</dbReference>
<dbReference type="Proteomes" id="UP001172155">
    <property type="component" value="Unassembled WGS sequence"/>
</dbReference>
<dbReference type="AlphaFoldDB" id="A0AA40KD95"/>
<reference evidence="2" key="1">
    <citation type="submission" date="2023-06" db="EMBL/GenBank/DDBJ databases">
        <title>Genome-scale phylogeny and comparative genomics of the fungal order Sordariales.</title>
        <authorList>
            <consortium name="Lawrence Berkeley National Laboratory"/>
            <person name="Hensen N."/>
            <person name="Bonometti L."/>
            <person name="Westerberg I."/>
            <person name="Brannstrom I.O."/>
            <person name="Guillou S."/>
            <person name="Cros-Aarteil S."/>
            <person name="Calhoun S."/>
            <person name="Haridas S."/>
            <person name="Kuo A."/>
            <person name="Mondo S."/>
            <person name="Pangilinan J."/>
            <person name="Riley R."/>
            <person name="LaButti K."/>
            <person name="Andreopoulos B."/>
            <person name="Lipzen A."/>
            <person name="Chen C."/>
            <person name="Yanf M."/>
            <person name="Daum C."/>
            <person name="Ng V."/>
            <person name="Clum A."/>
            <person name="Steindorff A."/>
            <person name="Ohm R."/>
            <person name="Martin F."/>
            <person name="Silar P."/>
            <person name="Natvig D."/>
            <person name="Lalanne C."/>
            <person name="Gautier V."/>
            <person name="Ament-velasquez S.L."/>
            <person name="Kruys A."/>
            <person name="Hutchinson M.I."/>
            <person name="Powell A.J."/>
            <person name="Barry K."/>
            <person name="Miller A.N."/>
            <person name="Grigoriev I.V."/>
            <person name="Debuchy R."/>
            <person name="Gladieux P."/>
            <person name="Thoren M.H."/>
            <person name="Johannesson H."/>
        </authorList>
    </citation>
    <scope>NUCLEOTIDE SEQUENCE</scope>
    <source>
        <strain evidence="2">SMH3187-1</strain>
    </source>
</reference>
<accession>A0AA40KD95</accession>
<evidence type="ECO:0000256" key="1">
    <source>
        <dbReference type="SAM" id="Phobius"/>
    </source>
</evidence>
<protein>
    <recommendedName>
        <fullName evidence="4">Major facilitator superfamily transporter</fullName>
    </recommendedName>
</protein>
<dbReference type="InterPro" id="IPR021822">
    <property type="entry name" value="DUF3405"/>
</dbReference>
<comment type="caution">
    <text evidence="2">The sequence shown here is derived from an EMBL/GenBank/DDBJ whole genome shotgun (WGS) entry which is preliminary data.</text>
</comment>
<organism evidence="2 3">
    <name type="scientific">Schizothecium vesticola</name>
    <dbReference type="NCBI Taxonomy" id="314040"/>
    <lineage>
        <taxon>Eukaryota</taxon>
        <taxon>Fungi</taxon>
        <taxon>Dikarya</taxon>
        <taxon>Ascomycota</taxon>
        <taxon>Pezizomycotina</taxon>
        <taxon>Sordariomycetes</taxon>
        <taxon>Sordariomycetidae</taxon>
        <taxon>Sordariales</taxon>
        <taxon>Schizotheciaceae</taxon>
        <taxon>Schizothecium</taxon>
    </lineage>
</organism>
<dbReference type="PANTHER" id="PTHR36205:SF3">
    <property type="entry name" value="MAJOR FACILITATOR SUPERFAMILY TRANSPORTER"/>
    <property type="match status" value="1"/>
</dbReference>
<feature type="transmembrane region" description="Helical" evidence="1">
    <location>
        <begin position="44"/>
        <end position="67"/>
    </location>
</feature>
<proteinExistence type="predicted"/>
<sequence length="764" mass="86687">MEEALFVGETQSSSFPTTFSAREEKYCLHYLETQRRNKIRARTLLSYCLYRRVLILVAFLILLTYTLNIVVRDFHPEQDDILDIFDFGVLGQKSVSDSDELFASTVTETDEDGCLAEEDDWVPDWVNFRLLEGYFKGLKALVPLQMYIPEYPRVGNAVSPPPLARSESDMPVPIPYIAQPNYQYGGYTTKHHEIVTCYLDKEETTPAPNLYAYKGAVQSQPEAVVGSRSLLGIRDDVCFDRFGRYGPYGLGYSLAEGGLDVGMDTEKAASDAVWAKTGKIDYSNMNWGDAQDRCYDANKKHFTPEAGDSTSSSPDSHRTTSRTAVVVRAYVGVDWAPHTILNLRALISEVALRSGGEYQVHFLLHVRDDDAPIWADAGVAQQVLDDNVPAEFHDICTLWSEPQMRLLYPGGFNETFDDPSNSSAHGVYRGAHLPLQHFAVQNPQYDHFWNWEMDMRWLGNYYEFFDRLDTWARDQTRVGMWERAQKYYLPHYHGSWDNFTRLVDQETAASGRGTIFGPARFLGLVKTHVEKLSPGGTFLPPTCHRPGDDWDELLSQHCGVGENADLITLNPIFDAEDSAWVFAEDVTGYDTSLPIPPRRSAIITASRMSRRLLEVMHEETWRNRHAMFTEMFPATMALHHGLKAVYAPHPVYLDREWALAEIDRNFNGGRDHSTSGSGSPFNYENEHNLKGATWYYHAAFAGQLWRRWLGYAQMDGRGPAPGNFTDGALRGGREEEERAAGTGRMCLRSMLLHPIKWEHPDDEP</sequence>
<dbReference type="PANTHER" id="PTHR36205">
    <property type="entry name" value="CHROMOSOME 19, WHOLE GENOME SHOTGUN SEQUENCE"/>
    <property type="match status" value="1"/>
</dbReference>
<keyword evidence="1" id="KW-1133">Transmembrane helix</keyword>
<keyword evidence="3" id="KW-1185">Reference proteome</keyword>
<gene>
    <name evidence="2" type="ORF">B0T18DRAFT_314775</name>
</gene>
<evidence type="ECO:0008006" key="4">
    <source>
        <dbReference type="Google" id="ProtNLM"/>
    </source>
</evidence>
<keyword evidence="1" id="KW-0472">Membrane</keyword>
<evidence type="ECO:0000313" key="2">
    <source>
        <dbReference type="EMBL" id="KAK0754635.1"/>
    </source>
</evidence>